<organism evidence="4">
    <name type="scientific">human gut metagenome</name>
    <dbReference type="NCBI Taxonomy" id="408170"/>
    <lineage>
        <taxon>unclassified sequences</taxon>
        <taxon>metagenomes</taxon>
        <taxon>organismal metagenomes</taxon>
    </lineage>
</organism>
<evidence type="ECO:0000256" key="3">
    <source>
        <dbReference type="ARBA" id="ARBA00022884"/>
    </source>
</evidence>
<gene>
    <name evidence="4" type="ORF">LEA_16736</name>
</gene>
<keyword evidence="2 4" id="KW-0378">Hydrolase</keyword>
<evidence type="ECO:0000256" key="1">
    <source>
        <dbReference type="ARBA" id="ARBA00022555"/>
    </source>
</evidence>
<dbReference type="GO" id="GO:0000049">
    <property type="term" value="F:tRNA binding"/>
    <property type="evidence" value="ECO:0007669"/>
    <property type="project" value="UniProtKB-KW"/>
</dbReference>
<dbReference type="AlphaFoldDB" id="K1S5K3"/>
<keyword evidence="1" id="KW-0820">tRNA-binding</keyword>
<comment type="caution">
    <text evidence="4">The sequence shown here is derived from an EMBL/GenBank/DDBJ whole genome shotgun (WGS) entry which is preliminary data.</text>
</comment>
<dbReference type="InterPro" id="IPR036416">
    <property type="entry name" value="Pept_tRNA_hydro_sf"/>
</dbReference>
<dbReference type="Gene3D" id="3.40.50.1470">
    <property type="entry name" value="Peptidyl-tRNA hydrolase"/>
    <property type="match status" value="1"/>
</dbReference>
<feature type="non-terminal residue" evidence="4">
    <location>
        <position position="1"/>
    </location>
</feature>
<protein>
    <submittedName>
        <fullName evidence="4">Peptidyl-tRNA hydrolase</fullName>
        <ecNumber evidence="4">3.1.1.29</ecNumber>
    </submittedName>
</protein>
<dbReference type="EMBL" id="AJWY01011447">
    <property type="protein sequence ID" value="EKC52738.1"/>
    <property type="molecule type" value="Genomic_DNA"/>
</dbReference>
<reference evidence="4" key="1">
    <citation type="journal article" date="2013" name="Environ. Microbiol.">
        <title>Microbiota from the distal guts of lean and obese adolescents exhibit partial functional redundancy besides clear differences in community structure.</title>
        <authorList>
            <person name="Ferrer M."/>
            <person name="Ruiz A."/>
            <person name="Lanza F."/>
            <person name="Haange S.B."/>
            <person name="Oberbach A."/>
            <person name="Till H."/>
            <person name="Bargiela R."/>
            <person name="Campoy C."/>
            <person name="Segura M.T."/>
            <person name="Richter M."/>
            <person name="von Bergen M."/>
            <person name="Seifert J."/>
            <person name="Suarez A."/>
        </authorList>
    </citation>
    <scope>NUCLEOTIDE SEQUENCE</scope>
</reference>
<evidence type="ECO:0000256" key="2">
    <source>
        <dbReference type="ARBA" id="ARBA00022801"/>
    </source>
</evidence>
<dbReference type="EC" id="3.1.1.29" evidence="4"/>
<dbReference type="GO" id="GO:0004045">
    <property type="term" value="F:peptidyl-tRNA hydrolase activity"/>
    <property type="evidence" value="ECO:0007669"/>
    <property type="project" value="UniProtKB-EC"/>
</dbReference>
<evidence type="ECO:0000313" key="4">
    <source>
        <dbReference type="EMBL" id="EKC52738.1"/>
    </source>
</evidence>
<name>K1S5K3_9ZZZZ</name>
<dbReference type="NCBIfam" id="TIGR00447">
    <property type="entry name" value="pth"/>
    <property type="match status" value="1"/>
</dbReference>
<dbReference type="Pfam" id="PF01195">
    <property type="entry name" value="Pept_tRNA_hydro"/>
    <property type="match status" value="1"/>
</dbReference>
<keyword evidence="3" id="KW-0694">RNA-binding</keyword>
<accession>K1S5K3</accession>
<sequence>KYKSFIGTCTVNGAKVMLMKPTTYMNNSGQAVVEAMNFYKIPPENVIVIFDDISLDVGKMRIRSKGSDGGQRGMRSIIYLSGSDKFPRIKVGIGAKPNPDWDLADWVLSKFTPDEMKKLDEIFDNAEKAIELIIDGKTDRAMNLFN</sequence>
<proteinExistence type="predicted"/>
<dbReference type="PANTHER" id="PTHR17224">
    <property type="entry name" value="PEPTIDYL-TRNA HYDROLASE"/>
    <property type="match status" value="1"/>
</dbReference>
<dbReference type="PANTHER" id="PTHR17224:SF1">
    <property type="entry name" value="PEPTIDYL-TRNA HYDROLASE"/>
    <property type="match status" value="1"/>
</dbReference>
<dbReference type="InterPro" id="IPR001328">
    <property type="entry name" value="Pept_tRNA_hydro"/>
</dbReference>
<dbReference type="SUPFAM" id="SSF53178">
    <property type="entry name" value="Peptidyl-tRNA hydrolase-like"/>
    <property type="match status" value="1"/>
</dbReference>